<dbReference type="AlphaFoldDB" id="A0AAV1DS09"/>
<dbReference type="InterPro" id="IPR013083">
    <property type="entry name" value="Znf_RING/FYVE/PHD"/>
</dbReference>
<keyword evidence="1" id="KW-0479">Metal-binding</keyword>
<sequence length="99" mass="11172">MDEQDILCPLLSEIESSRGYGGSQMDVRFDEIRPATELKGFEEANVDQLQLCSICLGELSEGEVILAETSCSHVFHRRCLYGWLRRAHFCPNCQASFAI</sequence>
<dbReference type="EMBL" id="OX459123">
    <property type="protein sequence ID" value="CAI9109822.1"/>
    <property type="molecule type" value="Genomic_DNA"/>
</dbReference>
<dbReference type="EMBL" id="OX459123">
    <property type="protein sequence ID" value="CAI9109818.1"/>
    <property type="molecule type" value="Genomic_DNA"/>
</dbReference>
<dbReference type="Proteomes" id="UP001161247">
    <property type="component" value="Chromosome 6"/>
</dbReference>
<feature type="domain" description="RING-type" evidence="5">
    <location>
        <begin position="52"/>
        <end position="94"/>
    </location>
</feature>
<dbReference type="EMBL" id="OX459123">
    <property type="protein sequence ID" value="CAI9109814.1"/>
    <property type="molecule type" value="Genomic_DNA"/>
</dbReference>
<dbReference type="Pfam" id="PF13639">
    <property type="entry name" value="zf-RING_2"/>
    <property type="match status" value="1"/>
</dbReference>
<evidence type="ECO:0000313" key="10">
    <source>
        <dbReference type="EMBL" id="CAI9109822.1"/>
    </source>
</evidence>
<evidence type="ECO:0000313" key="6">
    <source>
        <dbReference type="EMBL" id="CAI9109814.1"/>
    </source>
</evidence>
<dbReference type="InterPro" id="IPR001841">
    <property type="entry name" value="Znf_RING"/>
</dbReference>
<evidence type="ECO:0000313" key="11">
    <source>
        <dbReference type="Proteomes" id="UP001161247"/>
    </source>
</evidence>
<keyword evidence="2 4" id="KW-0863">Zinc-finger</keyword>
<evidence type="ECO:0000313" key="9">
    <source>
        <dbReference type="EMBL" id="CAI9109820.1"/>
    </source>
</evidence>
<organism evidence="10 11">
    <name type="scientific">Oldenlandia corymbosa var. corymbosa</name>
    <dbReference type="NCBI Taxonomy" id="529605"/>
    <lineage>
        <taxon>Eukaryota</taxon>
        <taxon>Viridiplantae</taxon>
        <taxon>Streptophyta</taxon>
        <taxon>Embryophyta</taxon>
        <taxon>Tracheophyta</taxon>
        <taxon>Spermatophyta</taxon>
        <taxon>Magnoliopsida</taxon>
        <taxon>eudicotyledons</taxon>
        <taxon>Gunneridae</taxon>
        <taxon>Pentapetalae</taxon>
        <taxon>asterids</taxon>
        <taxon>lamiids</taxon>
        <taxon>Gentianales</taxon>
        <taxon>Rubiaceae</taxon>
        <taxon>Rubioideae</taxon>
        <taxon>Spermacoceae</taxon>
        <taxon>Hedyotis-Oldenlandia complex</taxon>
        <taxon>Oldenlandia</taxon>
    </lineage>
</organism>
<dbReference type="GO" id="GO:0008270">
    <property type="term" value="F:zinc ion binding"/>
    <property type="evidence" value="ECO:0007669"/>
    <property type="project" value="UniProtKB-KW"/>
</dbReference>
<dbReference type="GO" id="GO:0061630">
    <property type="term" value="F:ubiquitin protein ligase activity"/>
    <property type="evidence" value="ECO:0007669"/>
    <property type="project" value="TreeGrafter"/>
</dbReference>
<accession>A0AAV1DS09</accession>
<evidence type="ECO:0000256" key="2">
    <source>
        <dbReference type="ARBA" id="ARBA00022771"/>
    </source>
</evidence>
<dbReference type="GO" id="GO:0016567">
    <property type="term" value="P:protein ubiquitination"/>
    <property type="evidence" value="ECO:0007669"/>
    <property type="project" value="TreeGrafter"/>
</dbReference>
<dbReference type="EMBL" id="OX459123">
    <property type="protein sequence ID" value="CAI9109816.1"/>
    <property type="molecule type" value="Genomic_DNA"/>
</dbReference>
<evidence type="ECO:0000256" key="4">
    <source>
        <dbReference type="PROSITE-ProRule" id="PRU00175"/>
    </source>
</evidence>
<reference evidence="10" key="1">
    <citation type="submission" date="2023-03" db="EMBL/GenBank/DDBJ databases">
        <authorList>
            <person name="Julca I."/>
        </authorList>
    </citation>
    <scope>NUCLEOTIDE SEQUENCE</scope>
</reference>
<protein>
    <submittedName>
        <fullName evidence="6">OLC1v1009720C1</fullName>
    </submittedName>
    <submittedName>
        <fullName evidence="7">OLC1v1009722C1</fullName>
    </submittedName>
    <submittedName>
        <fullName evidence="8">OLC1v1009724C1</fullName>
    </submittedName>
    <submittedName>
        <fullName evidence="9">OLC1v1009726C1</fullName>
    </submittedName>
    <submittedName>
        <fullName evidence="10">OLC1v1009728C1</fullName>
    </submittedName>
</protein>
<dbReference type="PROSITE" id="PS50089">
    <property type="entry name" value="ZF_RING_2"/>
    <property type="match status" value="1"/>
</dbReference>
<evidence type="ECO:0000259" key="5">
    <source>
        <dbReference type="PROSITE" id="PS50089"/>
    </source>
</evidence>
<evidence type="ECO:0000313" key="7">
    <source>
        <dbReference type="EMBL" id="CAI9109816.1"/>
    </source>
</evidence>
<name>A0AAV1DS09_OLDCO</name>
<dbReference type="PANTHER" id="PTHR45969:SF69">
    <property type="entry name" value="FINGER DOMAIN PROTEIN, PUTATIVE (AFU_ORTHOLOGUE AFUA_3G12190)-RELATED"/>
    <property type="match status" value="1"/>
</dbReference>
<keyword evidence="3" id="KW-0862">Zinc</keyword>
<evidence type="ECO:0000256" key="1">
    <source>
        <dbReference type="ARBA" id="ARBA00022723"/>
    </source>
</evidence>
<dbReference type="EMBL" id="OX459123">
    <property type="protein sequence ID" value="CAI9109820.1"/>
    <property type="molecule type" value="Genomic_DNA"/>
</dbReference>
<dbReference type="Gene3D" id="3.30.40.10">
    <property type="entry name" value="Zinc/RING finger domain, C3HC4 (zinc finger)"/>
    <property type="match status" value="1"/>
</dbReference>
<gene>
    <name evidence="6" type="ORF">OLC1_LOCUS17615</name>
    <name evidence="7" type="ORF">OLC1_LOCUS17617</name>
    <name evidence="8" type="ORF">OLC1_LOCUS17619</name>
    <name evidence="9" type="ORF">OLC1_LOCUS17621</name>
    <name evidence="10" type="ORF">OLC1_LOCUS17623</name>
</gene>
<proteinExistence type="predicted"/>
<keyword evidence="11" id="KW-1185">Reference proteome</keyword>
<dbReference type="PANTHER" id="PTHR45969">
    <property type="entry name" value="RING ZINC FINGER PROTEIN-RELATED"/>
    <property type="match status" value="1"/>
</dbReference>
<dbReference type="SUPFAM" id="SSF57850">
    <property type="entry name" value="RING/U-box"/>
    <property type="match status" value="1"/>
</dbReference>
<evidence type="ECO:0000313" key="8">
    <source>
        <dbReference type="EMBL" id="CAI9109818.1"/>
    </source>
</evidence>
<evidence type="ECO:0000256" key="3">
    <source>
        <dbReference type="ARBA" id="ARBA00022833"/>
    </source>
</evidence>
<dbReference type="SMART" id="SM00184">
    <property type="entry name" value="RING"/>
    <property type="match status" value="1"/>
</dbReference>